<sequence length="101" mass="11970">MKKLLFNIFDNLCFSEKEEILNLIYEDDSLKIIRILSLNQITKVYDQEELEIVLLFDGEASIKFDDEIVDLKKGDVLKIPPHTKHKVIKQKRAVWFCVFKK</sequence>
<comment type="caution">
    <text evidence="2">The sequence shown here is derived from an EMBL/GenBank/DDBJ whole genome shotgun (WGS) entry which is preliminary data.</text>
</comment>
<name>A0ABV2JBX4_9FIRM</name>
<dbReference type="InterPro" id="IPR014710">
    <property type="entry name" value="RmlC-like_jellyroll"/>
</dbReference>
<dbReference type="InterPro" id="IPR011051">
    <property type="entry name" value="RmlC_Cupin_sf"/>
</dbReference>
<dbReference type="RefSeq" id="WP_354369431.1">
    <property type="nucleotide sequence ID" value="NZ_JBEPMA010000019.1"/>
</dbReference>
<keyword evidence="3" id="KW-1185">Reference proteome</keyword>
<proteinExistence type="predicted"/>
<gene>
    <name evidence="2" type="ORF">ABID14_001922</name>
</gene>
<dbReference type="Proteomes" id="UP001549162">
    <property type="component" value="Unassembled WGS sequence"/>
</dbReference>
<feature type="domain" description="Cupin type-2" evidence="1">
    <location>
        <begin position="47"/>
        <end position="99"/>
    </location>
</feature>
<dbReference type="Pfam" id="PF07883">
    <property type="entry name" value="Cupin_2"/>
    <property type="match status" value="1"/>
</dbReference>
<dbReference type="Gene3D" id="2.60.120.10">
    <property type="entry name" value="Jelly Rolls"/>
    <property type="match status" value="1"/>
</dbReference>
<evidence type="ECO:0000313" key="2">
    <source>
        <dbReference type="EMBL" id="MET3618284.1"/>
    </source>
</evidence>
<reference evidence="2 3" key="1">
    <citation type="submission" date="2024-06" db="EMBL/GenBank/DDBJ databases">
        <title>Genomic Encyclopedia of Type Strains, Phase IV (KMG-IV): sequencing the most valuable type-strain genomes for metagenomic binning, comparative biology and taxonomic classification.</title>
        <authorList>
            <person name="Goeker M."/>
        </authorList>
    </citation>
    <scope>NUCLEOTIDE SEQUENCE [LARGE SCALE GENOMIC DNA]</scope>
    <source>
        <strain evidence="2 3">DSM 21460</strain>
    </source>
</reference>
<evidence type="ECO:0000259" key="1">
    <source>
        <dbReference type="Pfam" id="PF07883"/>
    </source>
</evidence>
<dbReference type="InterPro" id="IPR013096">
    <property type="entry name" value="Cupin_2"/>
</dbReference>
<evidence type="ECO:0000313" key="3">
    <source>
        <dbReference type="Proteomes" id="UP001549162"/>
    </source>
</evidence>
<dbReference type="SUPFAM" id="SSF51182">
    <property type="entry name" value="RmlC-like cupins"/>
    <property type="match status" value="1"/>
</dbReference>
<accession>A0ABV2JBX4</accession>
<protein>
    <submittedName>
        <fullName evidence="2">Cupin 2 domain-containing protein</fullName>
    </submittedName>
</protein>
<dbReference type="EMBL" id="JBEPMA010000019">
    <property type="protein sequence ID" value="MET3618284.1"/>
    <property type="molecule type" value="Genomic_DNA"/>
</dbReference>
<organism evidence="2 3">
    <name type="scientific">Peptoniphilus olsenii</name>
    <dbReference type="NCBI Taxonomy" id="411570"/>
    <lineage>
        <taxon>Bacteria</taxon>
        <taxon>Bacillati</taxon>
        <taxon>Bacillota</taxon>
        <taxon>Tissierellia</taxon>
        <taxon>Tissierellales</taxon>
        <taxon>Peptoniphilaceae</taxon>
        <taxon>Peptoniphilus</taxon>
    </lineage>
</organism>